<dbReference type="Gene3D" id="1.10.3520.10">
    <property type="entry name" value="Glycolipid transfer protein"/>
    <property type="match status" value="1"/>
</dbReference>
<dbReference type="GO" id="GO:1902388">
    <property type="term" value="F:ceramide 1-phosphate transfer activity"/>
    <property type="evidence" value="ECO:0007669"/>
    <property type="project" value="TreeGrafter"/>
</dbReference>
<comment type="similarity">
    <text evidence="1">Belongs to the GLTP family.</text>
</comment>
<evidence type="ECO:0000313" key="3">
    <source>
        <dbReference type="Proteomes" id="UP000887565"/>
    </source>
</evidence>
<evidence type="ECO:0000256" key="1">
    <source>
        <dbReference type="ARBA" id="ARBA00007148"/>
    </source>
</evidence>
<dbReference type="GO" id="GO:1902387">
    <property type="term" value="F:ceramide 1-phosphate binding"/>
    <property type="evidence" value="ECO:0007669"/>
    <property type="project" value="TreeGrafter"/>
</dbReference>
<dbReference type="InterPro" id="IPR036497">
    <property type="entry name" value="GLTP_sf"/>
</dbReference>
<dbReference type="FunFam" id="1.10.3520.10:FF:000002">
    <property type="entry name" value="Ceramide-1-phosphate transfer protein"/>
    <property type="match status" value="1"/>
</dbReference>
<protein>
    <submittedName>
        <fullName evidence="4">Glycolipid transfer protein domain-containing protein</fullName>
    </submittedName>
</protein>
<name>A0A915KEV8_ROMCU</name>
<dbReference type="Pfam" id="PF08718">
    <property type="entry name" value="GLTP"/>
    <property type="match status" value="1"/>
</dbReference>
<feature type="domain" description="Glycolipid transfer protein" evidence="2">
    <location>
        <begin position="40"/>
        <end position="185"/>
    </location>
</feature>
<dbReference type="GO" id="GO:0005829">
    <property type="term" value="C:cytosol"/>
    <property type="evidence" value="ECO:0007669"/>
    <property type="project" value="TreeGrafter"/>
</dbReference>
<dbReference type="OMA" id="FSHACTL"/>
<accession>A0A915KEV8</accession>
<evidence type="ECO:0000313" key="4">
    <source>
        <dbReference type="WBParaSite" id="nRc.2.0.1.t36474-RA"/>
    </source>
</evidence>
<dbReference type="Proteomes" id="UP000887565">
    <property type="component" value="Unplaced"/>
</dbReference>
<sequence>MEVTVCEEKIYGEAIISENDSFDLRIVYECLRSCKDNDLDISAYVDAYANLNRLFHKLGGLFKFIVHDISDKTEILRTHLNSENGHNYKTLQKMISYEKENKVLENTDLIYTNGSRTLLRLHRSLMFVVKLIDGVRLSSDDDKIAPLAKTAYDTTLAHYHPWLIRKGVHLAVYALPSRKRLVTDIAGSNLTTQEANRLMEMTVEIGERVYNAVEKIYADHNLHNLP</sequence>
<evidence type="ECO:0000259" key="2">
    <source>
        <dbReference type="Pfam" id="PF08718"/>
    </source>
</evidence>
<proteinExistence type="inferred from homology"/>
<dbReference type="GO" id="GO:0016020">
    <property type="term" value="C:membrane"/>
    <property type="evidence" value="ECO:0007669"/>
    <property type="project" value="TreeGrafter"/>
</dbReference>
<organism evidence="3 4">
    <name type="scientific">Romanomermis culicivorax</name>
    <name type="common">Nematode worm</name>
    <dbReference type="NCBI Taxonomy" id="13658"/>
    <lineage>
        <taxon>Eukaryota</taxon>
        <taxon>Metazoa</taxon>
        <taxon>Ecdysozoa</taxon>
        <taxon>Nematoda</taxon>
        <taxon>Enoplea</taxon>
        <taxon>Dorylaimia</taxon>
        <taxon>Mermithida</taxon>
        <taxon>Mermithoidea</taxon>
        <taxon>Mermithidae</taxon>
        <taxon>Romanomermis</taxon>
    </lineage>
</organism>
<dbReference type="PANTHER" id="PTHR10219:SF43">
    <property type="entry name" value="GLYCOLIPID TRANSFER PROTEIN DOMAIN-CONTAINING PROTEIN"/>
    <property type="match status" value="1"/>
</dbReference>
<dbReference type="SUPFAM" id="SSF110004">
    <property type="entry name" value="Glycolipid transfer protein, GLTP"/>
    <property type="match status" value="1"/>
</dbReference>
<dbReference type="AlphaFoldDB" id="A0A915KEV8"/>
<dbReference type="WBParaSite" id="nRc.2.0.1.t36474-RA">
    <property type="protein sequence ID" value="nRc.2.0.1.t36474-RA"/>
    <property type="gene ID" value="nRc.2.0.1.g36474"/>
</dbReference>
<keyword evidence="3" id="KW-1185">Reference proteome</keyword>
<dbReference type="GO" id="GO:0032691">
    <property type="term" value="P:negative regulation of interleukin-1 beta production"/>
    <property type="evidence" value="ECO:0007669"/>
    <property type="project" value="UniProtKB-ARBA"/>
</dbReference>
<dbReference type="InterPro" id="IPR014830">
    <property type="entry name" value="Glycolipid_transfer_prot_dom"/>
</dbReference>
<reference evidence="4" key="1">
    <citation type="submission" date="2022-11" db="UniProtKB">
        <authorList>
            <consortium name="WormBaseParasite"/>
        </authorList>
    </citation>
    <scope>IDENTIFICATION</scope>
</reference>
<dbReference type="PANTHER" id="PTHR10219">
    <property type="entry name" value="GLYCOLIPID TRANSFER PROTEIN-RELATED"/>
    <property type="match status" value="1"/>
</dbReference>